<dbReference type="SUPFAM" id="SSF51316">
    <property type="entry name" value="Mss4-like"/>
    <property type="match status" value="1"/>
</dbReference>
<dbReference type="AlphaFoldDB" id="A0A6A6Y076"/>
<evidence type="ECO:0000313" key="6">
    <source>
        <dbReference type="EMBL" id="KAF2801923.1"/>
    </source>
</evidence>
<keyword evidence="7" id="KW-1185">Reference proteome</keyword>
<dbReference type="OrthoDB" id="2212170at2759"/>
<dbReference type="PANTHER" id="PTHR33337">
    <property type="entry name" value="GFA DOMAIN-CONTAINING PROTEIN"/>
    <property type="match status" value="1"/>
</dbReference>
<evidence type="ECO:0000256" key="1">
    <source>
        <dbReference type="ARBA" id="ARBA00005495"/>
    </source>
</evidence>
<reference evidence="8" key="2">
    <citation type="submission" date="2020-04" db="EMBL/GenBank/DDBJ databases">
        <authorList>
            <consortium name="NCBI Genome Project"/>
        </authorList>
    </citation>
    <scope>NUCLEOTIDE SEQUENCE</scope>
    <source>
        <strain evidence="8">CBS 304.34</strain>
    </source>
</reference>
<protein>
    <recommendedName>
        <fullName evidence="5">CENP-V/GFA domain-containing protein</fullName>
    </recommendedName>
</protein>
<keyword evidence="4" id="KW-0456">Lyase</keyword>
<evidence type="ECO:0000259" key="5">
    <source>
        <dbReference type="PROSITE" id="PS51891"/>
    </source>
</evidence>
<dbReference type="GO" id="GO:0046872">
    <property type="term" value="F:metal ion binding"/>
    <property type="evidence" value="ECO:0007669"/>
    <property type="project" value="UniProtKB-KW"/>
</dbReference>
<organism evidence="6">
    <name type="scientific">Mytilinidion resinicola</name>
    <dbReference type="NCBI Taxonomy" id="574789"/>
    <lineage>
        <taxon>Eukaryota</taxon>
        <taxon>Fungi</taxon>
        <taxon>Dikarya</taxon>
        <taxon>Ascomycota</taxon>
        <taxon>Pezizomycotina</taxon>
        <taxon>Dothideomycetes</taxon>
        <taxon>Pleosporomycetidae</taxon>
        <taxon>Mytilinidiales</taxon>
        <taxon>Mytilinidiaceae</taxon>
        <taxon>Mytilinidion</taxon>
    </lineage>
</organism>
<dbReference type="Gene3D" id="3.90.1590.10">
    <property type="entry name" value="glutathione-dependent formaldehyde- activating enzyme (gfa)"/>
    <property type="match status" value="1"/>
</dbReference>
<evidence type="ECO:0000313" key="7">
    <source>
        <dbReference type="Proteomes" id="UP000504636"/>
    </source>
</evidence>
<reference evidence="6 8" key="1">
    <citation type="journal article" date="2020" name="Stud. Mycol.">
        <title>101 Dothideomycetes genomes: a test case for predicting lifestyles and emergence of pathogens.</title>
        <authorList>
            <person name="Haridas S."/>
            <person name="Albert R."/>
            <person name="Binder M."/>
            <person name="Bloem J."/>
            <person name="Labutti K."/>
            <person name="Salamov A."/>
            <person name="Andreopoulos B."/>
            <person name="Baker S."/>
            <person name="Barry K."/>
            <person name="Bills G."/>
            <person name="Bluhm B."/>
            <person name="Cannon C."/>
            <person name="Castanera R."/>
            <person name="Culley D."/>
            <person name="Daum C."/>
            <person name="Ezra D."/>
            <person name="Gonzalez J."/>
            <person name="Henrissat B."/>
            <person name="Kuo A."/>
            <person name="Liang C."/>
            <person name="Lipzen A."/>
            <person name="Lutzoni F."/>
            <person name="Magnuson J."/>
            <person name="Mondo S."/>
            <person name="Nolan M."/>
            <person name="Ohm R."/>
            <person name="Pangilinan J."/>
            <person name="Park H.-J."/>
            <person name="Ramirez L."/>
            <person name="Alfaro M."/>
            <person name="Sun H."/>
            <person name="Tritt A."/>
            <person name="Yoshinaga Y."/>
            <person name="Zwiers L.-H."/>
            <person name="Turgeon B."/>
            <person name="Goodwin S."/>
            <person name="Spatafora J."/>
            <person name="Crous P."/>
            <person name="Grigoriev I."/>
        </authorList>
    </citation>
    <scope>NUCLEOTIDE SEQUENCE</scope>
    <source>
        <strain evidence="6 8">CBS 304.34</strain>
    </source>
</reference>
<dbReference type="GeneID" id="54467942"/>
<evidence type="ECO:0000256" key="4">
    <source>
        <dbReference type="ARBA" id="ARBA00023239"/>
    </source>
</evidence>
<feature type="domain" description="CENP-V/GFA" evidence="5">
    <location>
        <begin position="3"/>
        <end position="120"/>
    </location>
</feature>
<keyword evidence="3" id="KW-0862">Zinc</keyword>
<evidence type="ECO:0000313" key="8">
    <source>
        <dbReference type="RefSeq" id="XP_033568887.1"/>
    </source>
</evidence>
<dbReference type="RefSeq" id="XP_033568887.1">
    <property type="nucleotide sequence ID" value="XM_033727049.1"/>
</dbReference>
<dbReference type="Pfam" id="PF04828">
    <property type="entry name" value="GFA"/>
    <property type="match status" value="1"/>
</dbReference>
<sequence>MSIQGHCNCGSVRVTLPDQPASSLICFCLNFRRAGGVLASLNYTLAKSTAIVSDSKSVLKRYHDSNTDSGNTIIRNFCGNCGSSVMTEVPLHPEALIVKASLFDHIAPPNQEAFAEKKMDWAKGIAIEKPSEQAFE</sequence>
<dbReference type="InterPro" id="IPR006913">
    <property type="entry name" value="CENP-V/GFA"/>
</dbReference>
<evidence type="ECO:0000256" key="3">
    <source>
        <dbReference type="ARBA" id="ARBA00022833"/>
    </source>
</evidence>
<dbReference type="PANTHER" id="PTHR33337:SF40">
    <property type="entry name" value="CENP-V_GFA DOMAIN-CONTAINING PROTEIN-RELATED"/>
    <property type="match status" value="1"/>
</dbReference>
<dbReference type="Proteomes" id="UP000504636">
    <property type="component" value="Unplaced"/>
</dbReference>
<dbReference type="EMBL" id="MU003726">
    <property type="protein sequence ID" value="KAF2801923.1"/>
    <property type="molecule type" value="Genomic_DNA"/>
</dbReference>
<comment type="similarity">
    <text evidence="1">Belongs to the Gfa family.</text>
</comment>
<evidence type="ECO:0000256" key="2">
    <source>
        <dbReference type="ARBA" id="ARBA00022723"/>
    </source>
</evidence>
<accession>A0A6A6Y076</accession>
<dbReference type="PROSITE" id="PS51891">
    <property type="entry name" value="CENP_V_GFA"/>
    <property type="match status" value="1"/>
</dbReference>
<keyword evidence="2" id="KW-0479">Metal-binding</keyword>
<reference evidence="8" key="3">
    <citation type="submission" date="2025-04" db="UniProtKB">
        <authorList>
            <consortium name="RefSeq"/>
        </authorList>
    </citation>
    <scope>IDENTIFICATION</scope>
    <source>
        <strain evidence="8">CBS 304.34</strain>
    </source>
</reference>
<proteinExistence type="inferred from homology"/>
<name>A0A6A6Y076_9PEZI</name>
<dbReference type="InterPro" id="IPR011057">
    <property type="entry name" value="Mss4-like_sf"/>
</dbReference>
<gene>
    <name evidence="6 8" type="ORF">BDZ99DRAFT_552187</name>
</gene>
<dbReference type="GO" id="GO:0016846">
    <property type="term" value="F:carbon-sulfur lyase activity"/>
    <property type="evidence" value="ECO:0007669"/>
    <property type="project" value="InterPro"/>
</dbReference>